<dbReference type="HOGENOM" id="CLU_2282948_0_0_1"/>
<dbReference type="InParanoid" id="D0NRT8"/>
<protein>
    <recommendedName>
        <fullName evidence="1">Integrase zinc-binding domain-containing protein</fullName>
    </recommendedName>
</protein>
<evidence type="ECO:0000313" key="2">
    <source>
        <dbReference type="EMBL" id="EEY63479.1"/>
    </source>
</evidence>
<gene>
    <name evidence="2" type="ORF">PITG_15824</name>
</gene>
<evidence type="ECO:0000259" key="1">
    <source>
        <dbReference type="Pfam" id="PF17921"/>
    </source>
</evidence>
<dbReference type="AlphaFoldDB" id="D0NRT8"/>
<proteinExistence type="predicted"/>
<name>D0NRT8_PHYIT</name>
<sequence>MSTFWWPGMETEVKNKYVTACMQCKRAKLHGGKQDYGHLPPTPMTNDDRHFDVVHVDLIGPLEGDYYCLTAIERQFRWLEVMMQHGRTSATTALSFETEVYG</sequence>
<dbReference type="Proteomes" id="UP000006643">
    <property type="component" value="Unassembled WGS sequence"/>
</dbReference>
<organism evidence="2 3">
    <name type="scientific">Phytophthora infestans (strain T30-4)</name>
    <name type="common">Potato late blight agent</name>
    <dbReference type="NCBI Taxonomy" id="403677"/>
    <lineage>
        <taxon>Eukaryota</taxon>
        <taxon>Sar</taxon>
        <taxon>Stramenopiles</taxon>
        <taxon>Oomycota</taxon>
        <taxon>Peronosporomycetes</taxon>
        <taxon>Peronosporales</taxon>
        <taxon>Peronosporaceae</taxon>
        <taxon>Phytophthora</taxon>
    </lineage>
</organism>
<dbReference type="GeneID" id="9475622"/>
<dbReference type="KEGG" id="pif:PITG_15824"/>
<evidence type="ECO:0000313" key="3">
    <source>
        <dbReference type="Proteomes" id="UP000006643"/>
    </source>
</evidence>
<dbReference type="eggNOG" id="KOG0017">
    <property type="taxonomic scope" value="Eukaryota"/>
</dbReference>
<reference evidence="3" key="1">
    <citation type="journal article" date="2009" name="Nature">
        <title>Genome sequence and analysis of the Irish potato famine pathogen Phytophthora infestans.</title>
        <authorList>
            <consortium name="The Broad Institute Genome Sequencing Platform"/>
            <person name="Haas B.J."/>
            <person name="Kamoun S."/>
            <person name="Zody M.C."/>
            <person name="Jiang R.H."/>
            <person name="Handsaker R.E."/>
            <person name="Cano L.M."/>
            <person name="Grabherr M."/>
            <person name="Kodira C.D."/>
            <person name="Raffaele S."/>
            <person name="Torto-Alalibo T."/>
            <person name="Bozkurt T.O."/>
            <person name="Ah-Fong A.M."/>
            <person name="Alvarado L."/>
            <person name="Anderson V.L."/>
            <person name="Armstrong M.R."/>
            <person name="Avrova A."/>
            <person name="Baxter L."/>
            <person name="Beynon J."/>
            <person name="Boevink P.C."/>
            <person name="Bollmann S.R."/>
            <person name="Bos J.I."/>
            <person name="Bulone V."/>
            <person name="Cai G."/>
            <person name="Cakir C."/>
            <person name="Carrington J.C."/>
            <person name="Chawner M."/>
            <person name="Conti L."/>
            <person name="Costanzo S."/>
            <person name="Ewan R."/>
            <person name="Fahlgren N."/>
            <person name="Fischbach M.A."/>
            <person name="Fugelstad J."/>
            <person name="Gilroy E.M."/>
            <person name="Gnerre S."/>
            <person name="Green P.J."/>
            <person name="Grenville-Briggs L.J."/>
            <person name="Griffith J."/>
            <person name="Grunwald N.J."/>
            <person name="Horn K."/>
            <person name="Horner N.R."/>
            <person name="Hu C.H."/>
            <person name="Huitema E."/>
            <person name="Jeong D.H."/>
            <person name="Jones A.M."/>
            <person name="Jones J.D."/>
            <person name="Jones R.W."/>
            <person name="Karlsson E.K."/>
            <person name="Kunjeti S.G."/>
            <person name="Lamour K."/>
            <person name="Liu Z."/>
            <person name="Ma L."/>
            <person name="Maclean D."/>
            <person name="Chibucos M.C."/>
            <person name="McDonald H."/>
            <person name="McWalters J."/>
            <person name="Meijer H.J."/>
            <person name="Morgan W."/>
            <person name="Morris P.F."/>
            <person name="Munro C.A."/>
            <person name="O'Neill K."/>
            <person name="Ospina-Giraldo M."/>
            <person name="Pinzon A."/>
            <person name="Pritchard L."/>
            <person name="Ramsahoye B."/>
            <person name="Ren Q."/>
            <person name="Restrepo S."/>
            <person name="Roy S."/>
            <person name="Sadanandom A."/>
            <person name="Savidor A."/>
            <person name="Schornack S."/>
            <person name="Schwartz D.C."/>
            <person name="Schumann U.D."/>
            <person name="Schwessinger B."/>
            <person name="Seyer L."/>
            <person name="Sharpe T."/>
            <person name="Silvar C."/>
            <person name="Song J."/>
            <person name="Studholme D.J."/>
            <person name="Sykes S."/>
            <person name="Thines M."/>
            <person name="van de Vondervoort P.J."/>
            <person name="Phuntumart V."/>
            <person name="Wawra S."/>
            <person name="Weide R."/>
            <person name="Win J."/>
            <person name="Young C."/>
            <person name="Zhou S."/>
            <person name="Fry W."/>
            <person name="Meyers B.C."/>
            <person name="van West P."/>
            <person name="Ristaino J."/>
            <person name="Govers F."/>
            <person name="Birch P.R."/>
            <person name="Whisson S.C."/>
            <person name="Judelson H.S."/>
            <person name="Nusbaum C."/>
        </authorList>
    </citation>
    <scope>NUCLEOTIDE SEQUENCE [LARGE SCALE GENOMIC DNA]</scope>
    <source>
        <strain evidence="3">T30-4</strain>
    </source>
</reference>
<dbReference type="RefSeq" id="XP_002898066.1">
    <property type="nucleotide sequence ID" value="XM_002898020.1"/>
</dbReference>
<dbReference type="VEuPathDB" id="FungiDB:PITG_15824"/>
<dbReference type="InterPro" id="IPR041588">
    <property type="entry name" value="Integrase_H2C2"/>
</dbReference>
<keyword evidence="3" id="KW-1185">Reference proteome</keyword>
<dbReference type="OMA" id="FRWLEVM"/>
<feature type="domain" description="Integrase zinc-binding" evidence="1">
    <location>
        <begin position="3"/>
        <end position="28"/>
    </location>
</feature>
<dbReference type="OrthoDB" id="103811at2759"/>
<dbReference type="EMBL" id="DS028156">
    <property type="protein sequence ID" value="EEY63479.1"/>
    <property type="molecule type" value="Genomic_DNA"/>
</dbReference>
<dbReference type="Pfam" id="PF17921">
    <property type="entry name" value="Integrase_H2C2"/>
    <property type="match status" value="1"/>
</dbReference>
<accession>D0NRT8</accession>